<dbReference type="Gene3D" id="3.40.630.30">
    <property type="match status" value="1"/>
</dbReference>
<protein>
    <submittedName>
        <fullName evidence="4">Amino-acid N-acetyltransferase</fullName>
    </submittedName>
</protein>
<organism evidence="4 5">
    <name type="scientific">Paludibacter jiangxiensis</name>
    <dbReference type="NCBI Taxonomy" id="681398"/>
    <lineage>
        <taxon>Bacteria</taxon>
        <taxon>Pseudomonadati</taxon>
        <taxon>Bacteroidota</taxon>
        <taxon>Bacteroidia</taxon>
        <taxon>Bacteroidales</taxon>
        <taxon>Paludibacteraceae</taxon>
        <taxon>Paludibacter</taxon>
    </lineage>
</organism>
<dbReference type="InterPro" id="IPR050832">
    <property type="entry name" value="Bact_Acetyltransf"/>
</dbReference>
<proteinExistence type="predicted"/>
<dbReference type="CDD" id="cd04301">
    <property type="entry name" value="NAT_SF"/>
    <property type="match status" value="1"/>
</dbReference>
<keyword evidence="1 4" id="KW-0808">Transferase</keyword>
<accession>A0A170ZKG8</accession>
<reference evidence="5" key="1">
    <citation type="submission" date="2016-04" db="EMBL/GenBank/DDBJ databases">
        <title>Draft genome sequence of Paludibacter jiangxiensis strain NM7.</title>
        <authorList>
            <person name="Qiu Y."/>
            <person name="Matsuura N."/>
            <person name="Ohashi A."/>
            <person name="Tourlousse M.D."/>
            <person name="Sekiguchi Y."/>
        </authorList>
    </citation>
    <scope>NUCLEOTIDE SEQUENCE [LARGE SCALE GENOMIC DNA]</scope>
    <source>
        <strain evidence="5">NM7</strain>
    </source>
</reference>
<evidence type="ECO:0000313" key="4">
    <source>
        <dbReference type="EMBL" id="GAT62760.1"/>
    </source>
</evidence>
<dbReference type="InterPro" id="IPR016181">
    <property type="entry name" value="Acyl_CoA_acyltransferase"/>
</dbReference>
<dbReference type="Proteomes" id="UP000076586">
    <property type="component" value="Unassembled WGS sequence"/>
</dbReference>
<keyword evidence="5" id="KW-1185">Reference proteome</keyword>
<reference evidence="5" key="2">
    <citation type="journal article" date="2017" name="Genome Announc.">
        <title>Draft genome sequence of Paludibacter jiangxiensis NM7(T), a propionate-producing fermentative bacterium.</title>
        <authorList>
            <person name="Qiu Y.-L."/>
            <person name="Tourlousse D.M."/>
            <person name="Matsuura N."/>
            <person name="Ohashi A."/>
            <person name="Sekiguchi Y."/>
        </authorList>
    </citation>
    <scope>NUCLEOTIDE SEQUENCE [LARGE SCALE GENOMIC DNA]</scope>
    <source>
        <strain evidence="5">NM7</strain>
    </source>
</reference>
<dbReference type="Pfam" id="PF00583">
    <property type="entry name" value="Acetyltransf_1"/>
    <property type="match status" value="1"/>
</dbReference>
<evidence type="ECO:0000313" key="5">
    <source>
        <dbReference type="Proteomes" id="UP000076586"/>
    </source>
</evidence>
<dbReference type="AlphaFoldDB" id="A0A170ZKG8"/>
<name>A0A170ZKG8_9BACT</name>
<evidence type="ECO:0000259" key="3">
    <source>
        <dbReference type="PROSITE" id="PS51186"/>
    </source>
</evidence>
<evidence type="ECO:0000256" key="2">
    <source>
        <dbReference type="ARBA" id="ARBA00023315"/>
    </source>
</evidence>
<gene>
    <name evidence="4" type="ORF">PJIAN_363</name>
</gene>
<sequence>METLKIRVATAEDQAQIKALLEASQLPGSDIDLGKQFFLVALHNQTVIGTIAFEVYGNSALLRSFVVDAHFRSQQIGARLYQEALAQSKQKGIGHLFLLTTTADKYFDRLGWQRIGRDEVPDAIGATTEFASLCPLSSIVMKFDI</sequence>
<feature type="domain" description="N-acetyltransferase" evidence="3">
    <location>
        <begin position="4"/>
        <end position="145"/>
    </location>
</feature>
<dbReference type="RefSeq" id="WP_153802506.1">
    <property type="nucleotide sequence ID" value="NZ_BDCR01000003.1"/>
</dbReference>
<dbReference type="NCBIfam" id="NF040501">
    <property type="entry name" value="resist_ArsN2"/>
    <property type="match status" value="1"/>
</dbReference>
<comment type="caution">
    <text evidence="4">The sequence shown here is derived from an EMBL/GenBank/DDBJ whole genome shotgun (WGS) entry which is preliminary data.</text>
</comment>
<dbReference type="OrthoDB" id="5197788at2"/>
<dbReference type="PANTHER" id="PTHR43877">
    <property type="entry name" value="AMINOALKYLPHOSPHONATE N-ACETYLTRANSFERASE-RELATED-RELATED"/>
    <property type="match status" value="1"/>
</dbReference>
<keyword evidence="2" id="KW-0012">Acyltransferase</keyword>
<dbReference type="STRING" id="681398.PJIAN_363"/>
<evidence type="ECO:0000256" key="1">
    <source>
        <dbReference type="ARBA" id="ARBA00022679"/>
    </source>
</evidence>
<dbReference type="InterPro" id="IPR000182">
    <property type="entry name" value="GNAT_dom"/>
</dbReference>
<dbReference type="EMBL" id="BDCR01000003">
    <property type="protein sequence ID" value="GAT62760.1"/>
    <property type="molecule type" value="Genomic_DNA"/>
</dbReference>
<dbReference type="PROSITE" id="PS51186">
    <property type="entry name" value="GNAT"/>
    <property type="match status" value="1"/>
</dbReference>
<dbReference type="SUPFAM" id="SSF55729">
    <property type="entry name" value="Acyl-CoA N-acyltransferases (Nat)"/>
    <property type="match status" value="1"/>
</dbReference>
<dbReference type="GO" id="GO:0016747">
    <property type="term" value="F:acyltransferase activity, transferring groups other than amino-acyl groups"/>
    <property type="evidence" value="ECO:0007669"/>
    <property type="project" value="InterPro"/>
</dbReference>